<gene>
    <name evidence="1" type="ORF">WKV53_27835</name>
</gene>
<comment type="caution">
    <text evidence="1">The sequence shown here is derived from an EMBL/GenBank/DDBJ whole genome shotgun (WGS) entry which is preliminary data.</text>
</comment>
<evidence type="ECO:0008006" key="3">
    <source>
        <dbReference type="Google" id="ProtNLM"/>
    </source>
</evidence>
<organism evidence="1 2">
    <name type="scientific">Luteolibacter soli</name>
    <dbReference type="NCBI Taxonomy" id="3135280"/>
    <lineage>
        <taxon>Bacteria</taxon>
        <taxon>Pseudomonadati</taxon>
        <taxon>Verrucomicrobiota</taxon>
        <taxon>Verrucomicrobiia</taxon>
        <taxon>Verrucomicrobiales</taxon>
        <taxon>Verrucomicrobiaceae</taxon>
        <taxon>Luteolibacter</taxon>
    </lineage>
</organism>
<dbReference type="EMBL" id="JBBUKT010000018">
    <property type="protein sequence ID" value="MEK7954360.1"/>
    <property type="molecule type" value="Genomic_DNA"/>
</dbReference>
<accession>A0ABU9B666</accession>
<protein>
    <recommendedName>
        <fullName evidence="3">DUF892 family protein</fullName>
    </recommendedName>
</protein>
<evidence type="ECO:0000313" key="1">
    <source>
        <dbReference type="EMBL" id="MEK7954360.1"/>
    </source>
</evidence>
<name>A0ABU9B666_9BACT</name>
<dbReference type="Proteomes" id="UP001371305">
    <property type="component" value="Unassembled WGS sequence"/>
</dbReference>
<keyword evidence="2" id="KW-1185">Reference proteome</keyword>
<sequence>MITTSHPSNIAAMNKELYRYLNDHLAGSAGAIGIIEKLADTADDPEEAAFFRELGEKVETDRTILKDLIGKLGESSSSLLEAAGVATGAASRIKLAWEGLEPGHLGRFEALELLALGIQGKRLLWLALAEIAPLIPAWTANFAELELDAIAQRDSVEERRVEAARDALSPS</sequence>
<evidence type="ECO:0000313" key="2">
    <source>
        <dbReference type="Proteomes" id="UP001371305"/>
    </source>
</evidence>
<proteinExistence type="predicted"/>
<reference evidence="1 2" key="1">
    <citation type="submission" date="2024-04" db="EMBL/GenBank/DDBJ databases">
        <title>Luteolibacter sp. isolated from soil.</title>
        <authorList>
            <person name="An J."/>
        </authorList>
    </citation>
    <scope>NUCLEOTIDE SEQUENCE [LARGE SCALE GENOMIC DNA]</scope>
    <source>
        <strain evidence="1 2">Y139</strain>
    </source>
</reference>